<protein>
    <submittedName>
        <fullName evidence="1">Uncharacterized protein</fullName>
    </submittedName>
</protein>
<evidence type="ECO:0000313" key="2">
    <source>
        <dbReference type="Proteomes" id="UP000252139"/>
    </source>
</evidence>
<comment type="caution">
    <text evidence="1">The sequence shown here is derived from an EMBL/GenBank/DDBJ whole genome shotgun (WGS) entry which is preliminary data.</text>
</comment>
<sequence>PLTVKQYLEKNYVNKSFNFLELLKALQPDPNDRALIEKEIEDTVHDILTDATNETALQYLASTIAILRSDPVINYWNMLKLQRTSCQNAMKQNINALNEVQKSYKRYNTRSHRPENENDEVYEIDGMMLAGMKRSVGSVIKTEAIRRAKAAKYAFTPDEAYFEIYAHVIRLLNKHNSILKNESVKSPTEQDFVGEVWTPIMSSIFNHRDLYLKWGDSVPQISTTARKRLREEEKMVIVWTCV</sequence>
<evidence type="ECO:0000313" key="1">
    <source>
        <dbReference type="EMBL" id="RCH80426.1"/>
    </source>
</evidence>
<feature type="non-terminal residue" evidence="1">
    <location>
        <position position="242"/>
    </location>
</feature>
<dbReference type="Proteomes" id="UP000252139">
    <property type="component" value="Unassembled WGS sequence"/>
</dbReference>
<reference evidence="1 2" key="1">
    <citation type="journal article" date="2018" name="G3 (Bethesda)">
        <title>Phylogenetic and Phylogenomic Definition of Rhizopus Species.</title>
        <authorList>
            <person name="Gryganskyi A.P."/>
            <person name="Golan J."/>
            <person name="Dolatabadi S."/>
            <person name="Mondo S."/>
            <person name="Robb S."/>
            <person name="Idnurm A."/>
            <person name="Muszewska A."/>
            <person name="Steczkiewicz K."/>
            <person name="Masonjones S."/>
            <person name="Liao H.L."/>
            <person name="Gajdeczka M.T."/>
            <person name="Anike F."/>
            <person name="Vuek A."/>
            <person name="Anishchenko I.M."/>
            <person name="Voigt K."/>
            <person name="de Hoog G.S."/>
            <person name="Smith M.E."/>
            <person name="Heitman J."/>
            <person name="Vilgalys R."/>
            <person name="Stajich J.E."/>
        </authorList>
    </citation>
    <scope>NUCLEOTIDE SEQUENCE [LARGE SCALE GENOMIC DNA]</scope>
    <source>
        <strain evidence="1 2">CBS 357.93</strain>
    </source>
</reference>
<dbReference type="OrthoDB" id="2216694at2759"/>
<proteinExistence type="predicted"/>
<organism evidence="1 2">
    <name type="scientific">Rhizopus azygosporus</name>
    <name type="common">Rhizopus microsporus var. azygosporus</name>
    <dbReference type="NCBI Taxonomy" id="86630"/>
    <lineage>
        <taxon>Eukaryota</taxon>
        <taxon>Fungi</taxon>
        <taxon>Fungi incertae sedis</taxon>
        <taxon>Mucoromycota</taxon>
        <taxon>Mucoromycotina</taxon>
        <taxon>Mucoromycetes</taxon>
        <taxon>Mucorales</taxon>
        <taxon>Mucorineae</taxon>
        <taxon>Rhizopodaceae</taxon>
        <taxon>Rhizopus</taxon>
    </lineage>
</organism>
<name>A0A367IS10_RHIAZ</name>
<feature type="non-terminal residue" evidence="1">
    <location>
        <position position="1"/>
    </location>
</feature>
<accession>A0A367IS10</accession>
<dbReference type="EMBL" id="PJQL01003925">
    <property type="protein sequence ID" value="RCH80426.1"/>
    <property type="molecule type" value="Genomic_DNA"/>
</dbReference>
<gene>
    <name evidence="1" type="ORF">CU097_003177</name>
</gene>
<dbReference type="AlphaFoldDB" id="A0A367IS10"/>
<keyword evidence="2" id="KW-1185">Reference proteome</keyword>
<dbReference type="STRING" id="86630.A0A367IS10"/>